<dbReference type="EMBL" id="DS547099">
    <property type="protein sequence ID" value="EDR09305.1"/>
    <property type="molecule type" value="Genomic_DNA"/>
</dbReference>
<dbReference type="GeneID" id="6075663"/>
<dbReference type="InParanoid" id="B0D6Y5"/>
<reference evidence="1 2" key="1">
    <citation type="journal article" date="2008" name="Nature">
        <title>The genome of Laccaria bicolor provides insights into mycorrhizal symbiosis.</title>
        <authorList>
            <person name="Martin F."/>
            <person name="Aerts A."/>
            <person name="Ahren D."/>
            <person name="Brun A."/>
            <person name="Danchin E.G.J."/>
            <person name="Duchaussoy F."/>
            <person name="Gibon J."/>
            <person name="Kohler A."/>
            <person name="Lindquist E."/>
            <person name="Pereda V."/>
            <person name="Salamov A."/>
            <person name="Shapiro H.J."/>
            <person name="Wuyts J."/>
            <person name="Blaudez D."/>
            <person name="Buee M."/>
            <person name="Brokstein P."/>
            <person name="Canbaeck B."/>
            <person name="Cohen D."/>
            <person name="Courty P.E."/>
            <person name="Coutinho P.M."/>
            <person name="Delaruelle C."/>
            <person name="Detter J.C."/>
            <person name="Deveau A."/>
            <person name="DiFazio S."/>
            <person name="Duplessis S."/>
            <person name="Fraissinet-Tachet L."/>
            <person name="Lucic E."/>
            <person name="Frey-Klett P."/>
            <person name="Fourrey C."/>
            <person name="Feussner I."/>
            <person name="Gay G."/>
            <person name="Grimwood J."/>
            <person name="Hoegger P.J."/>
            <person name="Jain P."/>
            <person name="Kilaru S."/>
            <person name="Labbe J."/>
            <person name="Lin Y.C."/>
            <person name="Legue V."/>
            <person name="Le Tacon F."/>
            <person name="Marmeisse R."/>
            <person name="Melayah D."/>
            <person name="Montanini B."/>
            <person name="Muratet M."/>
            <person name="Nehls U."/>
            <person name="Niculita-Hirzel H."/>
            <person name="Oudot-Le Secq M.P."/>
            <person name="Peter M."/>
            <person name="Quesneville H."/>
            <person name="Rajashekar B."/>
            <person name="Reich M."/>
            <person name="Rouhier N."/>
            <person name="Schmutz J."/>
            <person name="Yin T."/>
            <person name="Chalot M."/>
            <person name="Henrissat B."/>
            <person name="Kuees U."/>
            <person name="Lucas S."/>
            <person name="Van de Peer Y."/>
            <person name="Podila G.K."/>
            <person name="Polle A."/>
            <person name="Pukkila P.J."/>
            <person name="Richardson P.M."/>
            <person name="Rouze P."/>
            <person name="Sanders I.R."/>
            <person name="Stajich J.E."/>
            <person name="Tunlid A."/>
            <person name="Tuskan G."/>
            <person name="Grigoriev I.V."/>
        </authorList>
    </citation>
    <scope>NUCLEOTIDE SEQUENCE [LARGE SCALE GENOMIC DNA]</scope>
    <source>
        <strain evidence="2">S238N-H82 / ATCC MYA-4686</strain>
    </source>
</reference>
<evidence type="ECO:0000313" key="1">
    <source>
        <dbReference type="EMBL" id="EDR09305.1"/>
    </source>
</evidence>
<keyword evidence="2" id="KW-1185">Reference proteome</keyword>
<accession>B0D6Y5</accession>
<protein>
    <submittedName>
        <fullName evidence="1">Predicted protein</fullName>
    </submittedName>
</protein>
<dbReference type="HOGENOM" id="CLU_3014564_0_0_1"/>
<dbReference type="AlphaFoldDB" id="B0D6Y5"/>
<dbReference type="RefSeq" id="XP_001879654.1">
    <property type="nucleotide sequence ID" value="XM_001879619.1"/>
</dbReference>
<dbReference type="Proteomes" id="UP000001194">
    <property type="component" value="Unassembled WGS sequence"/>
</dbReference>
<organism evidence="2">
    <name type="scientific">Laccaria bicolor (strain S238N-H82 / ATCC MYA-4686)</name>
    <name type="common">Bicoloured deceiver</name>
    <name type="synonym">Laccaria laccata var. bicolor</name>
    <dbReference type="NCBI Taxonomy" id="486041"/>
    <lineage>
        <taxon>Eukaryota</taxon>
        <taxon>Fungi</taxon>
        <taxon>Dikarya</taxon>
        <taxon>Basidiomycota</taxon>
        <taxon>Agaricomycotina</taxon>
        <taxon>Agaricomycetes</taxon>
        <taxon>Agaricomycetidae</taxon>
        <taxon>Agaricales</taxon>
        <taxon>Agaricineae</taxon>
        <taxon>Hydnangiaceae</taxon>
        <taxon>Laccaria</taxon>
    </lineage>
</organism>
<sequence>MRGIIHIRSINTTYYYYWRVICYCLPPNGSLPCYHDTLSHVPPSLTGGGGDVTASS</sequence>
<evidence type="ECO:0000313" key="2">
    <source>
        <dbReference type="Proteomes" id="UP000001194"/>
    </source>
</evidence>
<dbReference type="KEGG" id="lbc:LACBIDRAFT_318738"/>
<proteinExistence type="predicted"/>
<name>B0D6Y5_LACBS</name>
<gene>
    <name evidence="1" type="ORF">LACBIDRAFT_318738</name>
</gene>